<dbReference type="AlphaFoldDB" id="A0A1Z5KA24"/>
<dbReference type="InParanoid" id="A0A1Z5KA24"/>
<dbReference type="OrthoDB" id="49222at2759"/>
<keyword evidence="4" id="KW-1185">Reference proteome</keyword>
<evidence type="ECO:0000256" key="1">
    <source>
        <dbReference type="SAM" id="MobiDB-lite"/>
    </source>
</evidence>
<evidence type="ECO:0000259" key="2">
    <source>
        <dbReference type="Pfam" id="PF20710"/>
    </source>
</evidence>
<gene>
    <name evidence="3" type="ORF">FisN_15Hh090</name>
</gene>
<feature type="compositionally biased region" description="Polar residues" evidence="1">
    <location>
        <begin position="93"/>
        <end position="103"/>
    </location>
</feature>
<feature type="region of interest" description="Disordered" evidence="1">
    <location>
        <begin position="184"/>
        <end position="218"/>
    </location>
</feature>
<evidence type="ECO:0000313" key="4">
    <source>
        <dbReference type="Proteomes" id="UP000198406"/>
    </source>
</evidence>
<dbReference type="Pfam" id="PF20710">
    <property type="entry name" value="DUF6824"/>
    <property type="match status" value="1"/>
</dbReference>
<name>A0A1Z5KA24_FISSO</name>
<protein>
    <recommendedName>
        <fullName evidence="2">DUF6824 domain-containing protein</fullName>
    </recommendedName>
</protein>
<sequence>MTFADDNHKVSTSLTRCTLESLPTSKPPPFPILQTNSPVCSDSPCTGTNHRHTAVQVAERDIQETKQGLSLLFAASLLRSTPPKDSFTKDQTPDTTKAPTPILSPQPNDVLAGRGGAINQHLGNRIYRRIVEHNKPMYRQVPKRQRHLVSQSIVQVILDHGGRFLEKSHHSWADIGFQRAVQKTSQALREPDNTAIRGSPEEPSSSSSSELDPAISPS</sequence>
<evidence type="ECO:0000313" key="3">
    <source>
        <dbReference type="EMBL" id="GAX23012.1"/>
    </source>
</evidence>
<organism evidence="3 4">
    <name type="scientific">Fistulifera solaris</name>
    <name type="common">Oleaginous diatom</name>
    <dbReference type="NCBI Taxonomy" id="1519565"/>
    <lineage>
        <taxon>Eukaryota</taxon>
        <taxon>Sar</taxon>
        <taxon>Stramenopiles</taxon>
        <taxon>Ochrophyta</taxon>
        <taxon>Bacillariophyta</taxon>
        <taxon>Bacillariophyceae</taxon>
        <taxon>Bacillariophycidae</taxon>
        <taxon>Naviculales</taxon>
        <taxon>Naviculaceae</taxon>
        <taxon>Fistulifera</taxon>
    </lineage>
</organism>
<feature type="domain" description="DUF6824" evidence="2">
    <location>
        <begin position="109"/>
        <end position="190"/>
    </location>
</feature>
<dbReference type="EMBL" id="BDSP01000193">
    <property type="protein sequence ID" value="GAX23012.1"/>
    <property type="molecule type" value="Genomic_DNA"/>
</dbReference>
<dbReference type="Proteomes" id="UP000198406">
    <property type="component" value="Unassembled WGS sequence"/>
</dbReference>
<feature type="compositionally biased region" description="Low complexity" evidence="1">
    <location>
        <begin position="201"/>
        <end position="218"/>
    </location>
</feature>
<accession>A0A1Z5KA24</accession>
<proteinExistence type="predicted"/>
<reference evidence="3 4" key="1">
    <citation type="journal article" date="2015" name="Plant Cell">
        <title>Oil accumulation by the oleaginous diatom Fistulifera solaris as revealed by the genome and transcriptome.</title>
        <authorList>
            <person name="Tanaka T."/>
            <person name="Maeda Y."/>
            <person name="Veluchamy A."/>
            <person name="Tanaka M."/>
            <person name="Abida H."/>
            <person name="Marechal E."/>
            <person name="Bowler C."/>
            <person name="Muto M."/>
            <person name="Sunaga Y."/>
            <person name="Tanaka M."/>
            <person name="Yoshino T."/>
            <person name="Taniguchi T."/>
            <person name="Fukuda Y."/>
            <person name="Nemoto M."/>
            <person name="Matsumoto M."/>
            <person name="Wong P.S."/>
            <person name="Aburatani S."/>
            <person name="Fujibuchi W."/>
        </authorList>
    </citation>
    <scope>NUCLEOTIDE SEQUENCE [LARGE SCALE GENOMIC DNA]</scope>
    <source>
        <strain evidence="3 4">JPCC DA0580</strain>
    </source>
</reference>
<dbReference type="InterPro" id="IPR049227">
    <property type="entry name" value="DUF6824"/>
</dbReference>
<comment type="caution">
    <text evidence="3">The sequence shown here is derived from an EMBL/GenBank/DDBJ whole genome shotgun (WGS) entry which is preliminary data.</text>
</comment>
<feature type="region of interest" description="Disordered" evidence="1">
    <location>
        <begin position="82"/>
        <end position="103"/>
    </location>
</feature>